<dbReference type="InterPro" id="IPR035992">
    <property type="entry name" value="Ricin_B-like_lectins"/>
</dbReference>
<keyword evidence="2" id="KW-0325">Glycoprotein</keyword>
<accession>A0A1I0DEP9</accession>
<proteinExistence type="predicted"/>
<dbReference type="InterPro" id="IPR052063">
    <property type="entry name" value="Polysaccharide_Lyase_1"/>
</dbReference>
<evidence type="ECO:0000259" key="5">
    <source>
        <dbReference type="PROSITE" id="PS51172"/>
    </source>
</evidence>
<name>A0A1I0DEP9_9FIRM</name>
<dbReference type="Proteomes" id="UP000199800">
    <property type="component" value="Unassembled WGS sequence"/>
</dbReference>
<dbReference type="STRING" id="29364.SAMN04487772_11438"/>
<dbReference type="GO" id="GO:0046872">
    <property type="term" value="F:metal ion binding"/>
    <property type="evidence" value="ECO:0007669"/>
    <property type="project" value="UniProtKB-KW"/>
</dbReference>
<feature type="signal peptide" evidence="4">
    <location>
        <begin position="1"/>
        <end position="23"/>
    </location>
</feature>
<dbReference type="Gene3D" id="2.60.40.710">
    <property type="entry name" value="Endoglucanase-like"/>
    <property type="match status" value="1"/>
</dbReference>
<dbReference type="EMBL" id="FOHN01000014">
    <property type="protein sequence ID" value="SET30856.1"/>
    <property type="molecule type" value="Genomic_DNA"/>
</dbReference>
<dbReference type="SUPFAM" id="SSF51126">
    <property type="entry name" value="Pectin lyase-like"/>
    <property type="match status" value="1"/>
</dbReference>
<dbReference type="Gene3D" id="2.160.20.10">
    <property type="entry name" value="Single-stranded right-handed beta-helix, Pectin lyase-like"/>
    <property type="match status" value="1"/>
</dbReference>
<dbReference type="GO" id="GO:0005975">
    <property type="term" value="P:carbohydrate metabolic process"/>
    <property type="evidence" value="ECO:0007669"/>
    <property type="project" value="InterPro"/>
</dbReference>
<dbReference type="Gene3D" id="2.80.10.50">
    <property type="match status" value="2"/>
</dbReference>
<dbReference type="InterPro" id="IPR012334">
    <property type="entry name" value="Pectin_lyas_fold"/>
</dbReference>
<evidence type="ECO:0000256" key="4">
    <source>
        <dbReference type="SAM" id="SignalP"/>
    </source>
</evidence>
<evidence type="ECO:0000256" key="2">
    <source>
        <dbReference type="ARBA" id="ARBA00023180"/>
    </source>
</evidence>
<dbReference type="InterPro" id="IPR036966">
    <property type="entry name" value="CBM3_sf"/>
</dbReference>
<dbReference type="InterPro" id="IPR008965">
    <property type="entry name" value="CBM2/CBM3_carb-bd_dom_sf"/>
</dbReference>
<dbReference type="SMART" id="SM01067">
    <property type="entry name" value="CBM_3"/>
    <property type="match status" value="1"/>
</dbReference>
<dbReference type="InterPro" id="IPR011050">
    <property type="entry name" value="Pectin_lyase_fold/virulence"/>
</dbReference>
<evidence type="ECO:0000256" key="3">
    <source>
        <dbReference type="SAM" id="MobiDB-lite"/>
    </source>
</evidence>
<feature type="chain" id="PRO_5039669499" evidence="4">
    <location>
        <begin position="24"/>
        <end position="906"/>
    </location>
</feature>
<dbReference type="PANTHER" id="PTHR42970">
    <property type="entry name" value="PECTATE LYASE C-RELATED"/>
    <property type="match status" value="1"/>
</dbReference>
<dbReference type="GO" id="GO:0016829">
    <property type="term" value="F:lyase activity"/>
    <property type="evidence" value="ECO:0007669"/>
    <property type="project" value="UniProtKB-KW"/>
</dbReference>
<dbReference type="CDD" id="cd00161">
    <property type="entry name" value="beta-trefoil_Ricin-like"/>
    <property type="match status" value="1"/>
</dbReference>
<dbReference type="Pfam" id="PF00942">
    <property type="entry name" value="CBM_3"/>
    <property type="match status" value="1"/>
</dbReference>
<evidence type="ECO:0000313" key="6">
    <source>
        <dbReference type="EMBL" id="SET30856.1"/>
    </source>
</evidence>
<protein>
    <submittedName>
        <fullName evidence="6">Pectate lyase</fullName>
    </submittedName>
</protein>
<sequence length="906" mass="96869">MRKRKLCALMTAAFMAVTIPSTSLPLAPLAERQTVVKAASKTVAFPGAEGGGKYATGGRGGEVYYVTNLNDSGAGSFRDAVSKSNRIVVFKVGGTIELKSDVVVRSNVTVAGQTAPGGGGITLKNNKIGLGGSNIILRYVSSRPGERGTNADYDAFGGADGANCIVDHCSIGWANDEQWGLYSNNDYNTVQWSIIGPSNSFSYHSKGIHGFGIMFGKSNCTMHHNMVVHNVSRNFRGKIPGKSTAEFVNNVIYDWGYQTAYGTIGHMNYVGNYLKMGKSTKGGYNYMCIDSTTNPENFGLYLKDNKMVTIGGLDYGSLTYNNWSGITYGSSNGRNESNVKSYSPYGIQINGENVAYAAKAESPQDAYDHVLSFAGAGINASSRPAIDQQVMYECKTGTGSCSGARPYWEANSEQKATIDKYSIACGVTYNYPAKITTGAPLDSDEDGMPDAWESARGLNPNSPYAGDGSLESSQDYCGKGYTNIEYYINDLTADSFPKGTVELSPAKAFATPAPSIKPSEAASVTPTNEVAIEAKEGIYQIQNVNSGLYLNVENGLGANNTNIQQWGSNSPADYDTFRLVSCNNGYFKIYSMLAGGTTYVLDIAARKTDNGTNIALYTDKNGANQQFKFVPQGDGTFAIMTRLTNDASCIDVENYSKDSGANVYQWVFNGTSNQLWRLVPVNTASPSPSIEPSVTPEPIVIVSPSIEPSIEADPSIEPSVEPEPSIAADPSIEPSVEPEPSIAASPSVETSKAPVPLVKVSVSGDTSATASCLNKVISITGTASETVDLSKLKVRYYYTADGSQNQTVWIDSAAMMYSVAPYYVNIAENVKGSIVKLTNPANSADSYLEVAFSGNYKVNNAVNGQVAFRIAKNDWSSFVQTNDYSFGDDKKVVVYYDGVVIAGVEP</sequence>
<dbReference type="PROSITE" id="PS50231">
    <property type="entry name" value="RICIN_B_LECTIN"/>
    <property type="match status" value="1"/>
</dbReference>
<dbReference type="OrthoDB" id="33861at2"/>
<keyword evidence="1" id="KW-0479">Metal-binding</keyword>
<feature type="domain" description="CBM3" evidence="5">
    <location>
        <begin position="753"/>
        <end position="906"/>
    </location>
</feature>
<organism evidence="6 7">
    <name type="scientific">[Clostridium] polysaccharolyticum</name>
    <dbReference type="NCBI Taxonomy" id="29364"/>
    <lineage>
        <taxon>Bacteria</taxon>
        <taxon>Bacillati</taxon>
        <taxon>Bacillota</taxon>
        <taxon>Clostridia</taxon>
        <taxon>Lachnospirales</taxon>
        <taxon>Lachnospiraceae</taxon>
    </lineage>
</organism>
<evidence type="ECO:0000313" key="7">
    <source>
        <dbReference type="Proteomes" id="UP000199800"/>
    </source>
</evidence>
<keyword evidence="7" id="KW-1185">Reference proteome</keyword>
<dbReference type="PANTHER" id="PTHR42970:SF1">
    <property type="entry name" value="PECTATE LYASE C-RELATED"/>
    <property type="match status" value="1"/>
</dbReference>
<dbReference type="SUPFAM" id="SSF50370">
    <property type="entry name" value="Ricin B-like lectins"/>
    <property type="match status" value="1"/>
</dbReference>
<reference evidence="6 7" key="1">
    <citation type="submission" date="2016-10" db="EMBL/GenBank/DDBJ databases">
        <authorList>
            <person name="de Groot N.N."/>
        </authorList>
    </citation>
    <scope>NUCLEOTIDE SEQUENCE [LARGE SCALE GENOMIC DNA]</scope>
    <source>
        <strain evidence="6 7">DSM 1801</strain>
    </source>
</reference>
<dbReference type="InterPro" id="IPR001956">
    <property type="entry name" value="CBM3"/>
</dbReference>
<feature type="region of interest" description="Disordered" evidence="3">
    <location>
        <begin position="710"/>
        <end position="748"/>
    </location>
</feature>
<dbReference type="AlphaFoldDB" id="A0A1I0DEP9"/>
<dbReference type="SUPFAM" id="SSF49384">
    <property type="entry name" value="Carbohydrate-binding domain"/>
    <property type="match status" value="1"/>
</dbReference>
<dbReference type="RefSeq" id="WP_092478108.1">
    <property type="nucleotide sequence ID" value="NZ_FOHN01000014.1"/>
</dbReference>
<evidence type="ECO:0000256" key="1">
    <source>
        <dbReference type="ARBA" id="ARBA00022723"/>
    </source>
</evidence>
<gene>
    <name evidence="6" type="ORF">SAMN04487772_11438</name>
</gene>
<keyword evidence="6" id="KW-0456">Lyase</keyword>
<dbReference type="InterPro" id="IPR000772">
    <property type="entry name" value="Ricin_B_lectin"/>
</dbReference>
<keyword evidence="4" id="KW-0732">Signal</keyword>
<dbReference type="Pfam" id="PF14200">
    <property type="entry name" value="RicinB_lectin_2"/>
    <property type="match status" value="1"/>
</dbReference>
<dbReference type="GO" id="GO:0030248">
    <property type="term" value="F:cellulose binding"/>
    <property type="evidence" value="ECO:0007669"/>
    <property type="project" value="InterPro"/>
</dbReference>
<dbReference type="PROSITE" id="PS51172">
    <property type="entry name" value="CBM3"/>
    <property type="match status" value="1"/>
</dbReference>